<evidence type="ECO:0000259" key="9">
    <source>
        <dbReference type="PROSITE" id="PS50097"/>
    </source>
</evidence>
<feature type="domain" description="BTB" evidence="9">
    <location>
        <begin position="353"/>
        <end position="432"/>
    </location>
</feature>
<feature type="domain" description="BTB" evidence="9">
    <location>
        <begin position="570"/>
        <end position="639"/>
    </location>
</feature>
<dbReference type="GO" id="GO:0003723">
    <property type="term" value="F:RNA binding"/>
    <property type="evidence" value="ECO:0007669"/>
    <property type="project" value="UniProtKB-UniRule"/>
</dbReference>
<feature type="compositionally biased region" description="Low complexity" evidence="8">
    <location>
        <begin position="1184"/>
        <end position="1196"/>
    </location>
</feature>
<keyword evidence="6" id="KW-0694">RNA-binding</keyword>
<dbReference type="GO" id="GO:0005794">
    <property type="term" value="C:Golgi apparatus"/>
    <property type="evidence" value="ECO:0007669"/>
    <property type="project" value="TreeGrafter"/>
</dbReference>
<dbReference type="InterPro" id="IPR051568">
    <property type="entry name" value="LZTR1/Attractin"/>
</dbReference>
<dbReference type="CDD" id="cd18309">
    <property type="entry name" value="BTB2_POZ_LZTR1"/>
    <property type="match status" value="1"/>
</dbReference>
<organism evidence="13 14">
    <name type="scientific">Crassostrea virginica</name>
    <name type="common">Eastern oyster</name>
    <dbReference type="NCBI Taxonomy" id="6565"/>
    <lineage>
        <taxon>Eukaryota</taxon>
        <taxon>Metazoa</taxon>
        <taxon>Spiralia</taxon>
        <taxon>Lophotrochozoa</taxon>
        <taxon>Mollusca</taxon>
        <taxon>Bivalvia</taxon>
        <taxon>Autobranchia</taxon>
        <taxon>Pteriomorphia</taxon>
        <taxon>Ostreida</taxon>
        <taxon>Ostreoidea</taxon>
        <taxon>Ostreidae</taxon>
        <taxon>Crassostrea</taxon>
    </lineage>
</organism>
<evidence type="ECO:0000313" key="14">
    <source>
        <dbReference type="RefSeq" id="XP_022343787.1"/>
    </source>
</evidence>
<dbReference type="CDD" id="cd18505">
    <property type="entry name" value="BACK1_LZTR1"/>
    <property type="match status" value="1"/>
</dbReference>
<dbReference type="SMART" id="SM00612">
    <property type="entry name" value="Kelch"/>
    <property type="match status" value="3"/>
</dbReference>
<proteinExistence type="predicted"/>
<evidence type="ECO:0000256" key="2">
    <source>
        <dbReference type="ARBA" id="ARBA00022723"/>
    </source>
</evidence>
<feature type="domain" description="RanBP2-type" evidence="12">
    <location>
        <begin position="1518"/>
        <end position="1549"/>
    </location>
</feature>
<keyword evidence="5" id="KW-0862">Zinc</keyword>
<keyword evidence="13" id="KW-1185">Reference proteome</keyword>
<dbReference type="PROSITE" id="PS01358">
    <property type="entry name" value="ZF_RANBP2_1"/>
    <property type="match status" value="1"/>
</dbReference>
<evidence type="ECO:0000256" key="5">
    <source>
        <dbReference type="ARBA" id="ARBA00022833"/>
    </source>
</evidence>
<dbReference type="InterPro" id="IPR006652">
    <property type="entry name" value="Kelch_1"/>
</dbReference>
<dbReference type="InterPro" id="IPR027417">
    <property type="entry name" value="P-loop_NTPase"/>
</dbReference>
<dbReference type="Pfam" id="PF24681">
    <property type="entry name" value="Kelch_KLHDC2_KLHL20_DRC7"/>
    <property type="match status" value="2"/>
</dbReference>
<feature type="domain" description="RecA family profile 1" evidence="11">
    <location>
        <begin position="788"/>
        <end position="973"/>
    </location>
</feature>
<feature type="region of interest" description="Disordered" evidence="8">
    <location>
        <begin position="1547"/>
        <end position="1636"/>
    </location>
</feature>
<dbReference type="InterPro" id="IPR012677">
    <property type="entry name" value="Nucleotide-bd_a/b_plait_sf"/>
</dbReference>
<protein>
    <submittedName>
        <fullName evidence="14">Uncharacterized protein LOC111136911</fullName>
    </submittedName>
</protein>
<evidence type="ECO:0000256" key="1">
    <source>
        <dbReference type="ARBA" id="ARBA00022441"/>
    </source>
</evidence>
<evidence type="ECO:0000256" key="6">
    <source>
        <dbReference type="PROSITE-ProRule" id="PRU00176"/>
    </source>
</evidence>
<evidence type="ECO:0000259" key="12">
    <source>
        <dbReference type="PROSITE" id="PS50199"/>
    </source>
</evidence>
<dbReference type="SUPFAM" id="SSF54695">
    <property type="entry name" value="POZ domain"/>
    <property type="match status" value="2"/>
</dbReference>
<dbReference type="Pfam" id="PF00641">
    <property type="entry name" value="Zn_ribbon_RanBP"/>
    <property type="match status" value="1"/>
</dbReference>
<keyword evidence="2" id="KW-0479">Metal-binding</keyword>
<feature type="region of interest" description="Disordered" evidence="8">
    <location>
        <begin position="1042"/>
        <end position="1074"/>
    </location>
</feature>
<feature type="compositionally biased region" description="Low complexity" evidence="8">
    <location>
        <begin position="1204"/>
        <end position="1234"/>
    </location>
</feature>
<dbReference type="RefSeq" id="XP_022343787.1">
    <property type="nucleotide sequence ID" value="XM_022488079.1"/>
</dbReference>
<dbReference type="SUPFAM" id="SSF117281">
    <property type="entry name" value="Kelch motif"/>
    <property type="match status" value="1"/>
</dbReference>
<feature type="compositionally biased region" description="Gly residues" evidence="8">
    <location>
        <begin position="1561"/>
        <end position="1571"/>
    </location>
</feature>
<dbReference type="PROSITE" id="PS50199">
    <property type="entry name" value="ZF_RANBP2_2"/>
    <property type="match status" value="1"/>
</dbReference>
<dbReference type="GeneID" id="111136911"/>
<feature type="compositionally biased region" description="Low complexity" evidence="8">
    <location>
        <begin position="1061"/>
        <end position="1074"/>
    </location>
</feature>
<keyword evidence="3" id="KW-0677">Repeat</keyword>
<dbReference type="Gene3D" id="3.30.70.330">
    <property type="match status" value="1"/>
</dbReference>
<keyword evidence="1" id="KW-0880">Kelch repeat</keyword>
<dbReference type="Gene3D" id="3.30.710.10">
    <property type="entry name" value="Potassium Channel Kv1.1, Chain A"/>
    <property type="match status" value="2"/>
</dbReference>
<dbReference type="InterPro" id="IPR015915">
    <property type="entry name" value="Kelch-typ_b-propeller"/>
</dbReference>
<name>A0A8B8EV35_CRAVI</name>
<feature type="compositionally biased region" description="Basic and acidic residues" evidence="8">
    <location>
        <begin position="1355"/>
        <end position="1364"/>
    </location>
</feature>
<feature type="compositionally biased region" description="Gly residues" evidence="8">
    <location>
        <begin position="1578"/>
        <end position="1614"/>
    </location>
</feature>
<dbReference type="CDD" id="cd18308">
    <property type="entry name" value="BTB1_POZ_LZTR1"/>
    <property type="match status" value="1"/>
</dbReference>
<dbReference type="FunFam" id="2.120.10.80:FF:000054">
    <property type="entry name" value="Leucine-zipper-like transcription regulator 1"/>
    <property type="match status" value="1"/>
</dbReference>
<dbReference type="InterPro" id="IPR000210">
    <property type="entry name" value="BTB/POZ_dom"/>
</dbReference>
<dbReference type="FunFam" id="3.40.50.300:FF:002382">
    <property type="entry name" value="DNA repair protein RAD51C, putative"/>
    <property type="match status" value="1"/>
</dbReference>
<dbReference type="PROSITE" id="PS50097">
    <property type="entry name" value="BTB"/>
    <property type="match status" value="2"/>
</dbReference>
<accession>A0A8B8EV35</accession>
<feature type="region of interest" description="Disordered" evidence="8">
    <location>
        <begin position="1184"/>
        <end position="1370"/>
    </location>
</feature>
<feature type="compositionally biased region" description="Gly residues" evidence="8">
    <location>
        <begin position="1321"/>
        <end position="1353"/>
    </location>
</feature>
<dbReference type="SMART" id="SM00547">
    <property type="entry name" value="ZnF_RBZ"/>
    <property type="match status" value="1"/>
</dbReference>
<dbReference type="GO" id="GO:0008270">
    <property type="term" value="F:zinc ion binding"/>
    <property type="evidence" value="ECO:0007669"/>
    <property type="project" value="UniProtKB-KW"/>
</dbReference>
<dbReference type="KEGG" id="cvn:111136911"/>
<evidence type="ECO:0000256" key="4">
    <source>
        <dbReference type="ARBA" id="ARBA00022771"/>
    </source>
</evidence>
<feature type="compositionally biased region" description="Gly residues" evidence="8">
    <location>
        <begin position="1250"/>
        <end position="1311"/>
    </location>
</feature>
<feature type="region of interest" description="Disordered" evidence="8">
    <location>
        <begin position="1469"/>
        <end position="1516"/>
    </location>
</feature>
<feature type="domain" description="RRM" evidence="10">
    <location>
        <begin position="1377"/>
        <end position="1463"/>
    </location>
</feature>
<dbReference type="PANTHER" id="PTHR46376:SF1">
    <property type="entry name" value="LEUCINE-ZIPPER-LIKE TRANSCRIPTIONAL REGULATOR 1"/>
    <property type="match status" value="1"/>
</dbReference>
<evidence type="ECO:0000256" key="3">
    <source>
        <dbReference type="ARBA" id="ARBA00022737"/>
    </source>
</evidence>
<dbReference type="GO" id="GO:0006281">
    <property type="term" value="P:DNA repair"/>
    <property type="evidence" value="ECO:0007669"/>
    <property type="project" value="InterPro"/>
</dbReference>
<evidence type="ECO:0000313" key="13">
    <source>
        <dbReference type="Proteomes" id="UP000694844"/>
    </source>
</evidence>
<dbReference type="SMART" id="SM00360">
    <property type="entry name" value="RRM"/>
    <property type="match status" value="1"/>
</dbReference>
<evidence type="ECO:0000256" key="8">
    <source>
        <dbReference type="SAM" id="MobiDB-lite"/>
    </source>
</evidence>
<reference evidence="14" key="1">
    <citation type="submission" date="2025-08" db="UniProtKB">
        <authorList>
            <consortium name="RefSeq"/>
        </authorList>
    </citation>
    <scope>IDENTIFICATION</scope>
    <source>
        <tissue evidence="14">Whole sample</tissue>
    </source>
</reference>
<evidence type="ECO:0000259" key="10">
    <source>
        <dbReference type="PROSITE" id="PS50102"/>
    </source>
</evidence>
<dbReference type="PROSITE" id="PS50102">
    <property type="entry name" value="RRM"/>
    <property type="match status" value="1"/>
</dbReference>
<dbReference type="FunFam" id="3.30.70.330:FF:000574">
    <property type="entry name" value="HIV Tat-specific factor 1"/>
    <property type="match status" value="1"/>
</dbReference>
<gene>
    <name evidence="14" type="primary">LOC111136911</name>
</gene>
<dbReference type="Pfam" id="PF00076">
    <property type="entry name" value="RRM_1"/>
    <property type="match status" value="1"/>
</dbReference>
<dbReference type="CDD" id="cd19492">
    <property type="entry name" value="Rad51C"/>
    <property type="match status" value="1"/>
</dbReference>
<dbReference type="GO" id="GO:0005524">
    <property type="term" value="F:ATP binding"/>
    <property type="evidence" value="ECO:0007669"/>
    <property type="project" value="InterPro"/>
</dbReference>
<dbReference type="Gene3D" id="3.40.50.300">
    <property type="entry name" value="P-loop containing nucleotide triphosphate hydrolases"/>
    <property type="match status" value="1"/>
</dbReference>
<dbReference type="SMART" id="SM00225">
    <property type="entry name" value="BTB"/>
    <property type="match status" value="2"/>
</dbReference>
<dbReference type="InterPro" id="IPR020588">
    <property type="entry name" value="RecA_ATP-bd"/>
</dbReference>
<dbReference type="InterPro" id="IPR013632">
    <property type="entry name" value="Rad51_C"/>
</dbReference>
<dbReference type="SUPFAM" id="SSF54928">
    <property type="entry name" value="RNA-binding domain, RBD"/>
    <property type="match status" value="1"/>
</dbReference>
<dbReference type="InterPro" id="IPR001876">
    <property type="entry name" value="Znf_RanBP2"/>
</dbReference>
<dbReference type="PANTHER" id="PTHR46376">
    <property type="entry name" value="LEUCINE-ZIPPER-LIKE TRANSCRIPTIONAL REGULATOR 1"/>
    <property type="match status" value="1"/>
</dbReference>
<dbReference type="Pfam" id="PF08423">
    <property type="entry name" value="Rad51"/>
    <property type="match status" value="1"/>
</dbReference>
<dbReference type="InterPro" id="IPR035979">
    <property type="entry name" value="RBD_domain_sf"/>
</dbReference>
<dbReference type="Proteomes" id="UP000694844">
    <property type="component" value="Chromosome 5"/>
</dbReference>
<evidence type="ECO:0000259" key="11">
    <source>
        <dbReference type="PROSITE" id="PS50162"/>
    </source>
</evidence>
<evidence type="ECO:0000256" key="7">
    <source>
        <dbReference type="PROSITE-ProRule" id="PRU00322"/>
    </source>
</evidence>
<dbReference type="InterPro" id="IPR000504">
    <property type="entry name" value="RRM_dom"/>
</dbReference>
<keyword evidence="4 7" id="KW-0863">Zinc-finger</keyword>
<dbReference type="OrthoDB" id="6120028at2759"/>
<feature type="compositionally biased region" description="Gly residues" evidence="8">
    <location>
        <begin position="1471"/>
        <end position="1515"/>
    </location>
</feature>
<sequence length="1636" mass="178673">MECLTLDFGPFEAVHRWRRMPECDEFVGARRSKHTVVAYKDAIYVFGGDNGKNMLNDLLRFDVKDKSWGRAFTTGTPPAPRYHHSAVVHDESMFVFGGYTGDIHSNSNLTNKNDLFEYRFAKGQWVEWKYEGRKPVARAAHGAAVYDWKLWIFAGYDGNTRLSDMWTVPLNGEQRQWQEVEQRGNIPPTCCNFALAVARDSMFVFSGQSGAKITNNLFQFKFKENEWTKISTEHILRGAPPPPEKRYGHTMVAFDRHLYVFGGATGQTLPNELHSFDLDSQTWSITEPALNSQVPAGRLFHAAAVVDDAMYVFGGTVDNIVRSGEMYRFQFSRYPKCTLHEDFGKMLESQQFCDLHFVVGKDGMRDTIPAHIALVAARSSWLAEKIRTAKEQRFLEEATSSNPIQVILPEANPTALKLVLSYIYTDKILPTKEGQVFNSNEVILLMMDVYRLALQFHMLRLEQLCVQYLETCIGLKNVLVALQNASKMNLDFLKEYCLKFIVRESNCCEIVNSKEFESLDKPLMVEIIRRKLTPPQPVRHPTDAHNEAVIKRSLEHDLEAFLKREGGEFCDITLMLDETPIPAHKAILAARCNYFEAMFRWNDPENHIVRIAIGEMIPSRQAFDSLMQYIYYGDVTMPPEDSLYLFPAPYFYGFTNNRLQAYCKHNLEKNVSVQNVVQILEAADKIQALDMKKHALRLIVHHFPKVARQPELGRLNKDMLLEIIAAVADDRRESSMKHELSSNKTGIGLEECLEILKLVSGESVDGSKQSTSAKPSVSALERLREEQALPSIITFSESLDEMLGGGIPLRKITEFCGAPGVGKTQMCMQVAVDVQIPEHFGGLQGEAVYIDTEGSFIVERLMDIAKATVDHCQELARQERIQDYHLTVESILSNVHYYRCHDYIELLATVHLLPEFIKQRPKVKVVLVDSVAFHFRHDFDDLSLRTRLLSAMAQSFIKLATDFKIAVVLTNQMTTKFSAGEDSRLVPALGESWGHASTIRVILYWEGKKRWAWLYKSPSKKERRVPYQITMGGVRDIVTAEREDSIEESSEEPTSKRQRISGTASAGSGSRGTAASSVGMLSVLQTRSEYWRFGNFRYFPLCHETRIKARFYITWFICRERNATMADASQYSYSTAAGGYSGYGQSTDASAYGQQQQSAYGQPQATQSYQQQGYTGYDQSAYGQQAGQTAGAPSSGYGQQPATQSYDTSGGYGSQYGQQQQSGYGQQSAGQSEQTYASYVQQGGYQSQPQGGGGSYGGQSGGYGQQGGGYQAQASGGGSYGGQSGGQSSGYGGGPQSGGGYGGGGGGGGYGSQDNYRQERGGGYGDRGGMRGGRGGGGRDGGGYGGGRGGYNKFGGDRGRDDRGGGGGGSDMMEMVDTIFVSGLPENIDEDGLVQHFGSIGVIKTDKRTGKPKVWIYKDKNTGRPKGEATITYDDCETAKAAINWFNEKDFSGNVIKVEIATRKMNNNFGARGGRGGGGGFGGRGGGGGGGGRGGGRGGFGGSSGGGGGGGSGGEGGREGDWICPNDECGNNNFSWRNNCNRCNAPRPGGGGGGDDDGFRGGRGGMRGGRGGFDRGGRGGGFGGGRGGGGRGGFGGDRGRGGGGFRGGRGGGGDRGGRDRGGGMGGGRQDRRPKPY</sequence>
<dbReference type="Pfam" id="PF00651">
    <property type="entry name" value="BTB"/>
    <property type="match status" value="2"/>
</dbReference>
<dbReference type="SUPFAM" id="SSF52540">
    <property type="entry name" value="P-loop containing nucleoside triphosphate hydrolases"/>
    <property type="match status" value="1"/>
</dbReference>
<dbReference type="GO" id="GO:0003677">
    <property type="term" value="F:DNA binding"/>
    <property type="evidence" value="ECO:0007669"/>
    <property type="project" value="InterPro"/>
</dbReference>
<dbReference type="SUPFAM" id="SSF90209">
    <property type="entry name" value="Ran binding protein zinc finger-like"/>
    <property type="match status" value="1"/>
</dbReference>
<dbReference type="CDD" id="cd12534">
    <property type="entry name" value="RRM_SARFH"/>
    <property type="match status" value="1"/>
</dbReference>
<dbReference type="InterPro" id="IPR036443">
    <property type="entry name" value="Znf_RanBP2_sf"/>
</dbReference>
<dbReference type="Gene3D" id="2.120.10.80">
    <property type="entry name" value="Kelch-type beta propeller"/>
    <property type="match status" value="2"/>
</dbReference>
<dbReference type="PROSITE" id="PS50162">
    <property type="entry name" value="RECA_2"/>
    <property type="match status" value="1"/>
</dbReference>
<dbReference type="InterPro" id="IPR011333">
    <property type="entry name" value="SKP1/BTB/POZ_sf"/>
</dbReference>
<dbReference type="CDD" id="cd18506">
    <property type="entry name" value="BACK2_LZTR1"/>
    <property type="match status" value="1"/>
</dbReference>
<dbReference type="Gene3D" id="4.10.1060.10">
    <property type="entry name" value="Zinc finger, RanBP2-type"/>
    <property type="match status" value="1"/>
</dbReference>
<dbReference type="GO" id="GO:0140664">
    <property type="term" value="F:ATP-dependent DNA damage sensor activity"/>
    <property type="evidence" value="ECO:0007669"/>
    <property type="project" value="InterPro"/>
</dbReference>
<dbReference type="FunFam" id="3.30.710.10:FF:000024">
    <property type="entry name" value="Leucine-zipper-like transcriptional regulator 1"/>
    <property type="match status" value="1"/>
</dbReference>